<dbReference type="SMR" id="B4NMT7"/>
<dbReference type="AlphaFoldDB" id="B4NMT7"/>
<evidence type="ECO:0000256" key="3">
    <source>
        <dbReference type="ARBA" id="ARBA00038401"/>
    </source>
</evidence>
<evidence type="ECO:0000256" key="2">
    <source>
        <dbReference type="ARBA" id="ARBA00023242"/>
    </source>
</evidence>
<dbReference type="PANTHER" id="PTHR23424">
    <property type="entry name" value="SERUM AMYLOID A"/>
    <property type="match status" value="1"/>
</dbReference>
<dbReference type="KEGG" id="dwi:6652339"/>
<evidence type="ECO:0000313" key="6">
    <source>
        <dbReference type="Proteomes" id="UP000007798"/>
    </source>
</evidence>
<sequence>MPGPENHKGHNEAGGSEPDRDTPSHDIQSNGDSDENEEELLERMRGDAVGDTMYSRRFVLQTLMRLSQQDEGPLGQELEDALCKVWDMSVSRELVSLLLENDAIGLLMYAISGSDDVRLYEILIGMLGNMCAQVECVEQLTMNPDWIETLLKLATCMDTGMLVQLMRVYQYIMTHVMSGKEKFAIDFYICFAAFEGSSRHLGFILQQSVSDELLSATLKAINAVLASCAMVEEENAGTDLNLKPFAQVFLVQELCEGVNSAFMRLMRDDQAKQADEVNGDHGDEADGLPPSNEDTDAEEDADVGYSACAPKINCEVEIIQTYLNICTILVQLPEAQDGCLMDVYAPNIMNCLNRILLFLQQPMQLLPMGERQEEYLEDLAHICSRLKYFYHRDAFVNLLEIWSRLRQHIEDYNESNTGDNSSGDGFDTDEEDDVPREQYVENAFKLLRLMAYMLVKADSEVDLQEIIKVDKLENFMSSLKAEQDVIFSKAHERLSESLDKDQGSGQA</sequence>
<keyword evidence="6" id="KW-1185">Reference proteome</keyword>
<dbReference type="InterPro" id="IPR016024">
    <property type="entry name" value="ARM-type_fold"/>
</dbReference>
<gene>
    <name evidence="5" type="primary">Dwil\GK23027</name>
    <name evidence="5" type="ORF">Dwil_GK23027</name>
</gene>
<dbReference type="OrthoDB" id="2156856at2759"/>
<feature type="compositionally biased region" description="Basic and acidic residues" evidence="4">
    <location>
        <begin position="273"/>
        <end position="284"/>
    </location>
</feature>
<dbReference type="SUPFAM" id="SSF48371">
    <property type="entry name" value="ARM repeat"/>
    <property type="match status" value="1"/>
</dbReference>
<dbReference type="PhylomeDB" id="B4NMT7"/>
<name>B4NMT7_DROWI</name>
<dbReference type="InParanoid" id="B4NMT7"/>
<dbReference type="PANTHER" id="PTHR23424:SF23">
    <property type="entry name" value="PROTEIN SAAL1"/>
    <property type="match status" value="1"/>
</dbReference>
<feature type="region of interest" description="Disordered" evidence="4">
    <location>
        <begin position="1"/>
        <end position="40"/>
    </location>
</feature>
<accession>B4NMT7</accession>
<evidence type="ECO:0008006" key="7">
    <source>
        <dbReference type="Google" id="ProtNLM"/>
    </source>
</evidence>
<keyword evidence="2" id="KW-0539">Nucleus</keyword>
<dbReference type="HOGENOM" id="CLU_523034_0_0_1"/>
<dbReference type="OMA" id="YLNICTI"/>
<evidence type="ECO:0000256" key="1">
    <source>
        <dbReference type="ARBA" id="ARBA00004123"/>
    </source>
</evidence>
<proteinExistence type="inferred from homology"/>
<organism evidence="5 6">
    <name type="scientific">Drosophila willistoni</name>
    <name type="common">Fruit fly</name>
    <dbReference type="NCBI Taxonomy" id="7260"/>
    <lineage>
        <taxon>Eukaryota</taxon>
        <taxon>Metazoa</taxon>
        <taxon>Ecdysozoa</taxon>
        <taxon>Arthropoda</taxon>
        <taxon>Hexapoda</taxon>
        <taxon>Insecta</taxon>
        <taxon>Pterygota</taxon>
        <taxon>Neoptera</taxon>
        <taxon>Endopterygota</taxon>
        <taxon>Diptera</taxon>
        <taxon>Brachycera</taxon>
        <taxon>Muscomorpha</taxon>
        <taxon>Ephydroidea</taxon>
        <taxon>Drosophilidae</taxon>
        <taxon>Drosophila</taxon>
        <taxon>Sophophora</taxon>
    </lineage>
</organism>
<feature type="region of interest" description="Disordered" evidence="4">
    <location>
        <begin position="413"/>
        <end position="433"/>
    </location>
</feature>
<dbReference type="eggNOG" id="KOG3700">
    <property type="taxonomic scope" value="Eukaryota"/>
</dbReference>
<feature type="compositionally biased region" description="Basic and acidic residues" evidence="4">
    <location>
        <begin position="1"/>
        <end position="24"/>
    </location>
</feature>
<feature type="region of interest" description="Disordered" evidence="4">
    <location>
        <begin position="273"/>
        <end position="300"/>
    </location>
</feature>
<feature type="compositionally biased region" description="Polar residues" evidence="4">
    <location>
        <begin position="414"/>
        <end position="423"/>
    </location>
</feature>
<evidence type="ECO:0000256" key="4">
    <source>
        <dbReference type="SAM" id="MobiDB-lite"/>
    </source>
</evidence>
<comment type="subcellular location">
    <subcellularLocation>
        <location evidence="1">Nucleus</location>
    </subcellularLocation>
</comment>
<evidence type="ECO:0000313" key="5">
    <source>
        <dbReference type="EMBL" id="EDW85676.1"/>
    </source>
</evidence>
<protein>
    <recommendedName>
        <fullName evidence="7">Protein SAAL1</fullName>
    </recommendedName>
</protein>
<dbReference type="FunCoup" id="B4NMT7">
    <property type="interactions" value="562"/>
</dbReference>
<comment type="similarity">
    <text evidence="3">Belongs to the SAAL1 family.</text>
</comment>
<reference evidence="5 6" key="1">
    <citation type="journal article" date="2007" name="Nature">
        <title>Evolution of genes and genomes on the Drosophila phylogeny.</title>
        <authorList>
            <consortium name="Drosophila 12 Genomes Consortium"/>
            <person name="Clark A.G."/>
            <person name="Eisen M.B."/>
            <person name="Smith D.R."/>
            <person name="Bergman C.M."/>
            <person name="Oliver B."/>
            <person name="Markow T.A."/>
            <person name="Kaufman T.C."/>
            <person name="Kellis M."/>
            <person name="Gelbart W."/>
            <person name="Iyer V.N."/>
            <person name="Pollard D.A."/>
            <person name="Sackton T.B."/>
            <person name="Larracuente A.M."/>
            <person name="Singh N.D."/>
            <person name="Abad J.P."/>
            <person name="Abt D.N."/>
            <person name="Adryan B."/>
            <person name="Aguade M."/>
            <person name="Akashi H."/>
            <person name="Anderson W.W."/>
            <person name="Aquadro C.F."/>
            <person name="Ardell D.H."/>
            <person name="Arguello R."/>
            <person name="Artieri C.G."/>
            <person name="Barbash D.A."/>
            <person name="Barker D."/>
            <person name="Barsanti P."/>
            <person name="Batterham P."/>
            <person name="Batzoglou S."/>
            <person name="Begun D."/>
            <person name="Bhutkar A."/>
            <person name="Blanco E."/>
            <person name="Bosak S.A."/>
            <person name="Bradley R.K."/>
            <person name="Brand A.D."/>
            <person name="Brent M.R."/>
            <person name="Brooks A.N."/>
            <person name="Brown R.H."/>
            <person name="Butlin R.K."/>
            <person name="Caggese C."/>
            <person name="Calvi B.R."/>
            <person name="Bernardo de Carvalho A."/>
            <person name="Caspi A."/>
            <person name="Castrezana S."/>
            <person name="Celniker S.E."/>
            <person name="Chang J.L."/>
            <person name="Chapple C."/>
            <person name="Chatterji S."/>
            <person name="Chinwalla A."/>
            <person name="Civetta A."/>
            <person name="Clifton S.W."/>
            <person name="Comeron J.M."/>
            <person name="Costello J.C."/>
            <person name="Coyne J.A."/>
            <person name="Daub J."/>
            <person name="David R.G."/>
            <person name="Delcher A.L."/>
            <person name="Delehaunty K."/>
            <person name="Do C.B."/>
            <person name="Ebling H."/>
            <person name="Edwards K."/>
            <person name="Eickbush T."/>
            <person name="Evans J.D."/>
            <person name="Filipski A."/>
            <person name="Findeiss S."/>
            <person name="Freyhult E."/>
            <person name="Fulton L."/>
            <person name="Fulton R."/>
            <person name="Garcia A.C."/>
            <person name="Gardiner A."/>
            <person name="Garfield D.A."/>
            <person name="Garvin B.E."/>
            <person name="Gibson G."/>
            <person name="Gilbert D."/>
            <person name="Gnerre S."/>
            <person name="Godfrey J."/>
            <person name="Good R."/>
            <person name="Gotea V."/>
            <person name="Gravely B."/>
            <person name="Greenberg A.J."/>
            <person name="Griffiths-Jones S."/>
            <person name="Gross S."/>
            <person name="Guigo R."/>
            <person name="Gustafson E.A."/>
            <person name="Haerty W."/>
            <person name="Hahn M.W."/>
            <person name="Halligan D.L."/>
            <person name="Halpern A.L."/>
            <person name="Halter G.M."/>
            <person name="Han M.V."/>
            <person name="Heger A."/>
            <person name="Hillier L."/>
            <person name="Hinrichs A.S."/>
            <person name="Holmes I."/>
            <person name="Hoskins R.A."/>
            <person name="Hubisz M.J."/>
            <person name="Hultmark D."/>
            <person name="Huntley M.A."/>
            <person name="Jaffe D.B."/>
            <person name="Jagadeeshan S."/>
            <person name="Jeck W.R."/>
            <person name="Johnson J."/>
            <person name="Jones C.D."/>
            <person name="Jordan W.C."/>
            <person name="Karpen G.H."/>
            <person name="Kataoka E."/>
            <person name="Keightley P.D."/>
            <person name="Kheradpour P."/>
            <person name="Kirkness E.F."/>
            <person name="Koerich L.B."/>
            <person name="Kristiansen K."/>
            <person name="Kudrna D."/>
            <person name="Kulathinal R.J."/>
            <person name="Kumar S."/>
            <person name="Kwok R."/>
            <person name="Lander E."/>
            <person name="Langley C.H."/>
            <person name="Lapoint R."/>
            <person name="Lazzaro B.P."/>
            <person name="Lee S.J."/>
            <person name="Levesque L."/>
            <person name="Li R."/>
            <person name="Lin C.F."/>
            <person name="Lin M.F."/>
            <person name="Lindblad-Toh K."/>
            <person name="Llopart A."/>
            <person name="Long M."/>
            <person name="Low L."/>
            <person name="Lozovsky E."/>
            <person name="Lu J."/>
            <person name="Luo M."/>
            <person name="Machado C.A."/>
            <person name="Makalowski W."/>
            <person name="Marzo M."/>
            <person name="Matsuda M."/>
            <person name="Matzkin L."/>
            <person name="McAllister B."/>
            <person name="McBride C.S."/>
            <person name="McKernan B."/>
            <person name="McKernan K."/>
            <person name="Mendez-Lago M."/>
            <person name="Minx P."/>
            <person name="Mollenhauer M.U."/>
            <person name="Montooth K."/>
            <person name="Mount S.M."/>
            <person name="Mu X."/>
            <person name="Myers E."/>
            <person name="Negre B."/>
            <person name="Newfeld S."/>
            <person name="Nielsen R."/>
            <person name="Noor M.A."/>
            <person name="O'Grady P."/>
            <person name="Pachter L."/>
            <person name="Papaceit M."/>
            <person name="Parisi M.J."/>
            <person name="Parisi M."/>
            <person name="Parts L."/>
            <person name="Pedersen J.S."/>
            <person name="Pesole G."/>
            <person name="Phillippy A.M."/>
            <person name="Ponting C.P."/>
            <person name="Pop M."/>
            <person name="Porcelli D."/>
            <person name="Powell J.R."/>
            <person name="Prohaska S."/>
            <person name="Pruitt K."/>
            <person name="Puig M."/>
            <person name="Quesneville H."/>
            <person name="Ram K.R."/>
            <person name="Rand D."/>
            <person name="Rasmussen M.D."/>
            <person name="Reed L.K."/>
            <person name="Reenan R."/>
            <person name="Reily A."/>
            <person name="Remington K.A."/>
            <person name="Rieger T.T."/>
            <person name="Ritchie M.G."/>
            <person name="Robin C."/>
            <person name="Rogers Y.H."/>
            <person name="Rohde C."/>
            <person name="Rozas J."/>
            <person name="Rubenfield M.J."/>
            <person name="Ruiz A."/>
            <person name="Russo S."/>
            <person name="Salzberg S.L."/>
            <person name="Sanchez-Gracia A."/>
            <person name="Saranga D.J."/>
            <person name="Sato H."/>
            <person name="Schaeffer S.W."/>
            <person name="Schatz M.C."/>
            <person name="Schlenke T."/>
            <person name="Schwartz R."/>
            <person name="Segarra C."/>
            <person name="Singh R.S."/>
            <person name="Sirot L."/>
            <person name="Sirota M."/>
            <person name="Sisneros N.B."/>
            <person name="Smith C.D."/>
            <person name="Smith T.F."/>
            <person name="Spieth J."/>
            <person name="Stage D.E."/>
            <person name="Stark A."/>
            <person name="Stephan W."/>
            <person name="Strausberg R.L."/>
            <person name="Strempel S."/>
            <person name="Sturgill D."/>
            <person name="Sutton G."/>
            <person name="Sutton G.G."/>
            <person name="Tao W."/>
            <person name="Teichmann S."/>
            <person name="Tobari Y.N."/>
            <person name="Tomimura Y."/>
            <person name="Tsolas J.M."/>
            <person name="Valente V.L."/>
            <person name="Venter E."/>
            <person name="Venter J.C."/>
            <person name="Vicario S."/>
            <person name="Vieira F.G."/>
            <person name="Vilella A.J."/>
            <person name="Villasante A."/>
            <person name="Walenz B."/>
            <person name="Wang J."/>
            <person name="Wasserman M."/>
            <person name="Watts T."/>
            <person name="Wilson D."/>
            <person name="Wilson R.K."/>
            <person name="Wing R.A."/>
            <person name="Wolfner M.F."/>
            <person name="Wong A."/>
            <person name="Wong G.K."/>
            <person name="Wu C.I."/>
            <person name="Wu G."/>
            <person name="Yamamoto D."/>
            <person name="Yang H.P."/>
            <person name="Yang S.P."/>
            <person name="Yorke J.A."/>
            <person name="Yoshida K."/>
            <person name="Zdobnov E."/>
            <person name="Zhang P."/>
            <person name="Zhang Y."/>
            <person name="Zimin A.V."/>
            <person name="Baldwin J."/>
            <person name="Abdouelleil A."/>
            <person name="Abdulkadir J."/>
            <person name="Abebe A."/>
            <person name="Abera B."/>
            <person name="Abreu J."/>
            <person name="Acer S.C."/>
            <person name="Aftuck L."/>
            <person name="Alexander A."/>
            <person name="An P."/>
            <person name="Anderson E."/>
            <person name="Anderson S."/>
            <person name="Arachi H."/>
            <person name="Azer M."/>
            <person name="Bachantsang P."/>
            <person name="Barry A."/>
            <person name="Bayul T."/>
            <person name="Berlin A."/>
            <person name="Bessette D."/>
            <person name="Bloom T."/>
            <person name="Blye J."/>
            <person name="Boguslavskiy L."/>
            <person name="Bonnet C."/>
            <person name="Boukhgalter B."/>
            <person name="Bourzgui I."/>
            <person name="Brown A."/>
            <person name="Cahill P."/>
            <person name="Channer S."/>
            <person name="Cheshatsang Y."/>
            <person name="Chuda L."/>
            <person name="Citroen M."/>
            <person name="Collymore A."/>
            <person name="Cooke P."/>
            <person name="Costello M."/>
            <person name="D'Aco K."/>
            <person name="Daza R."/>
            <person name="De Haan G."/>
            <person name="DeGray S."/>
            <person name="DeMaso C."/>
            <person name="Dhargay N."/>
            <person name="Dooley K."/>
            <person name="Dooley E."/>
            <person name="Doricent M."/>
            <person name="Dorje P."/>
            <person name="Dorjee K."/>
            <person name="Dupes A."/>
            <person name="Elong R."/>
            <person name="Falk J."/>
            <person name="Farina A."/>
            <person name="Faro S."/>
            <person name="Ferguson D."/>
            <person name="Fisher S."/>
            <person name="Foley C.D."/>
            <person name="Franke A."/>
            <person name="Friedrich D."/>
            <person name="Gadbois L."/>
            <person name="Gearin G."/>
            <person name="Gearin C.R."/>
            <person name="Giannoukos G."/>
            <person name="Goode T."/>
            <person name="Graham J."/>
            <person name="Grandbois E."/>
            <person name="Grewal S."/>
            <person name="Gyaltsen K."/>
            <person name="Hafez N."/>
            <person name="Hagos B."/>
            <person name="Hall J."/>
            <person name="Henson C."/>
            <person name="Hollinger A."/>
            <person name="Honan T."/>
            <person name="Huard M.D."/>
            <person name="Hughes L."/>
            <person name="Hurhula B."/>
            <person name="Husby M.E."/>
            <person name="Kamat A."/>
            <person name="Kanga B."/>
            <person name="Kashin S."/>
            <person name="Khazanovich D."/>
            <person name="Kisner P."/>
            <person name="Lance K."/>
            <person name="Lara M."/>
            <person name="Lee W."/>
            <person name="Lennon N."/>
            <person name="Letendre F."/>
            <person name="LeVine R."/>
            <person name="Lipovsky A."/>
            <person name="Liu X."/>
            <person name="Liu J."/>
            <person name="Liu S."/>
            <person name="Lokyitsang T."/>
            <person name="Lokyitsang Y."/>
            <person name="Lubonja R."/>
            <person name="Lui A."/>
            <person name="MacDonald P."/>
            <person name="Magnisalis V."/>
            <person name="Maru K."/>
            <person name="Matthews C."/>
            <person name="McCusker W."/>
            <person name="McDonough S."/>
            <person name="Mehta T."/>
            <person name="Meldrim J."/>
            <person name="Meneus L."/>
            <person name="Mihai O."/>
            <person name="Mihalev A."/>
            <person name="Mihova T."/>
            <person name="Mittelman R."/>
            <person name="Mlenga V."/>
            <person name="Montmayeur A."/>
            <person name="Mulrain L."/>
            <person name="Navidi A."/>
            <person name="Naylor J."/>
            <person name="Negash T."/>
            <person name="Nguyen T."/>
            <person name="Nguyen N."/>
            <person name="Nicol R."/>
            <person name="Norbu C."/>
            <person name="Norbu N."/>
            <person name="Novod N."/>
            <person name="O'Neill B."/>
            <person name="Osman S."/>
            <person name="Markiewicz E."/>
            <person name="Oyono O.L."/>
            <person name="Patti C."/>
            <person name="Phunkhang P."/>
            <person name="Pierre F."/>
            <person name="Priest M."/>
            <person name="Raghuraman S."/>
            <person name="Rege F."/>
            <person name="Reyes R."/>
            <person name="Rise C."/>
            <person name="Rogov P."/>
            <person name="Ross K."/>
            <person name="Ryan E."/>
            <person name="Settipalli S."/>
            <person name="Shea T."/>
            <person name="Sherpa N."/>
            <person name="Shi L."/>
            <person name="Shih D."/>
            <person name="Sparrow T."/>
            <person name="Spaulding J."/>
            <person name="Stalker J."/>
            <person name="Stange-Thomann N."/>
            <person name="Stavropoulos S."/>
            <person name="Stone C."/>
            <person name="Strader C."/>
            <person name="Tesfaye S."/>
            <person name="Thomson T."/>
            <person name="Thoulutsang Y."/>
            <person name="Thoulutsang D."/>
            <person name="Topham K."/>
            <person name="Topping I."/>
            <person name="Tsamla T."/>
            <person name="Vassiliev H."/>
            <person name="Vo A."/>
            <person name="Wangchuk T."/>
            <person name="Wangdi T."/>
            <person name="Weiand M."/>
            <person name="Wilkinson J."/>
            <person name="Wilson A."/>
            <person name="Yadav S."/>
            <person name="Young G."/>
            <person name="Yu Q."/>
            <person name="Zembek L."/>
            <person name="Zhong D."/>
            <person name="Zimmer A."/>
            <person name="Zwirko Z."/>
            <person name="Jaffe D.B."/>
            <person name="Alvarez P."/>
            <person name="Brockman W."/>
            <person name="Butler J."/>
            <person name="Chin C."/>
            <person name="Gnerre S."/>
            <person name="Grabherr M."/>
            <person name="Kleber M."/>
            <person name="Mauceli E."/>
            <person name="MacCallum I."/>
        </authorList>
    </citation>
    <scope>NUCLEOTIDE SEQUENCE [LARGE SCALE GENOMIC DNA]</scope>
    <source>
        <strain evidence="6">Tucson 14030-0811.24</strain>
    </source>
</reference>
<dbReference type="InterPro" id="IPR052464">
    <property type="entry name" value="Synovial_Prolif_Regulator"/>
</dbReference>
<dbReference type="EMBL" id="CH964282">
    <property type="protein sequence ID" value="EDW85676.1"/>
    <property type="molecule type" value="Genomic_DNA"/>
</dbReference>
<dbReference type="Proteomes" id="UP000007798">
    <property type="component" value="Unassembled WGS sequence"/>
</dbReference>
<dbReference type="GO" id="GO:0005654">
    <property type="term" value="C:nucleoplasm"/>
    <property type="evidence" value="ECO:0007669"/>
    <property type="project" value="TreeGrafter"/>
</dbReference>